<comment type="caution">
    <text evidence="6">The sequence shown here is derived from an EMBL/GenBank/DDBJ whole genome shotgun (WGS) entry which is preliminary data.</text>
</comment>
<feature type="coiled-coil region" evidence="3">
    <location>
        <begin position="644"/>
        <end position="685"/>
    </location>
</feature>
<sequence length="1005" mass="110383">MAELVNPEGLAEDPEQRVSLFTRVHVGSNPLPTDSMVTVRLSDPILSTSTAPPTLNVITEAGNPDFLEIDNTRSVRSCTPSTEFQDLDEEREGVSQRTSATHITEDSMEEPYFASGVPSSRSRSNSAGTDISEDWVNWDELERTEEREPRDEGSDESTGFLLARLEQENQALATDPKSSLAKESDAKLRARHQSRPPSVHHLKKLVNDVNPSAVRYSLLPSPPPMTELEFYAALVADYPRTAKCLPTLLSKKVRSGIPPPLRELVWMSMSGARDQLLEEKYDQLSGESSPYENLIGKDIGRSFPGVEMFRDPEGEGQRMLGRVLKCFSLYDSKIGYCQGLGFLVGPLLMHMGEKEAFCVLVRLMEHYDLRSCFLPDLSGLHLRIYQFQRLLAEHLPTLSAHLDSLQIEPAYVSQWFLSFFAVTCPLPMLLRIYDVIFAEGASETMMRVALSLMRRNEKTLLACTEIEDAMQLLLSRGLWDTYRCNADDFVNDFVGLTGIVTREGLLSLEANFKDIQDGEANMRSGSMPGLQATASRFLGRLWAGSCTSTNAGSGSGSLSPGLSPPSRPNSYLRRTPSKQSLASTLSSYEAASETSAATTSTEITAMSRQSSAQSSLKSTSSSTLSTVIAAKRGGSRDRDLHSQIEDLLTALSEMQRDHAGLAAELQREREEREEERRLMRALAQRVKRNGVLGTVPGGEERKASITEGKLDISLGPEEDMSDDLVALVSDIESRFSKGCSRRSAVLETKQQLRSEISKLKDQCALESARGQDLNRQLMDQDKEICRLKEQVKEARSRVQDSHKEKQRLERTIHDLRSRKPTSPIFDSSSDAPSFGSDGVDSRVPALGGLREFKLRRSGSTRSENRPNVSKRTSSLGAQAVSATENHIPPAEEALLLELVNAKTAEAVAKQEAEEAKAKLESLRRMLGPSEGNSRSGTIGHRPSPSQPNLEKSATLGSFGSYRNGGPGANPEPVKATTPTATTSGGGFWGGWGKRSVTNPISGESR</sequence>
<evidence type="ECO:0000256" key="4">
    <source>
        <dbReference type="SAM" id="MobiDB-lite"/>
    </source>
</evidence>
<feature type="compositionally biased region" description="Polar residues" evidence="4">
    <location>
        <begin position="995"/>
        <end position="1005"/>
    </location>
</feature>
<feature type="compositionally biased region" description="Polar residues" evidence="4">
    <location>
        <begin position="859"/>
        <end position="879"/>
    </location>
</feature>
<dbReference type="InterPro" id="IPR050302">
    <property type="entry name" value="Rab_GAP_TBC_domain"/>
</dbReference>
<reference evidence="6" key="1">
    <citation type="submission" date="2021-03" db="EMBL/GenBank/DDBJ databases">
        <title>Comparative genomics and phylogenomic investigation of the class Geoglossomycetes provide insights into ecological specialization and systematics.</title>
        <authorList>
            <person name="Melie T."/>
            <person name="Pirro S."/>
            <person name="Miller A.N."/>
            <person name="Quandt A."/>
        </authorList>
    </citation>
    <scope>NUCLEOTIDE SEQUENCE</scope>
    <source>
        <strain evidence="6">CAQ_001_2017</strain>
    </source>
</reference>
<feature type="compositionally biased region" description="Basic and acidic residues" evidence="4">
    <location>
        <begin position="793"/>
        <end position="817"/>
    </location>
</feature>
<dbReference type="EMBL" id="JAGHQM010000483">
    <property type="protein sequence ID" value="KAH0559946.1"/>
    <property type="molecule type" value="Genomic_DNA"/>
</dbReference>
<name>A0A9P8RQJ0_9PEZI</name>
<dbReference type="InterPro" id="IPR000195">
    <property type="entry name" value="Rab-GAP-TBC_dom"/>
</dbReference>
<dbReference type="FunFam" id="1.10.472.80:FF:000027">
    <property type="entry name" value="GTPase activating protein (Evi5)"/>
    <property type="match status" value="1"/>
</dbReference>
<feature type="region of interest" description="Disordered" evidence="4">
    <location>
        <begin position="922"/>
        <end position="1005"/>
    </location>
</feature>
<dbReference type="Gene3D" id="1.10.472.80">
    <property type="entry name" value="Ypt/Rab-GAP domain of gyp1p, domain 3"/>
    <property type="match status" value="1"/>
</dbReference>
<dbReference type="AlphaFoldDB" id="A0A9P8RQJ0"/>
<feature type="compositionally biased region" description="Basic and acidic residues" evidence="4">
    <location>
        <begin position="140"/>
        <end position="152"/>
    </location>
</feature>
<organism evidence="6 7">
    <name type="scientific">Trichoglossum hirsutum</name>
    <dbReference type="NCBI Taxonomy" id="265104"/>
    <lineage>
        <taxon>Eukaryota</taxon>
        <taxon>Fungi</taxon>
        <taxon>Dikarya</taxon>
        <taxon>Ascomycota</taxon>
        <taxon>Pezizomycotina</taxon>
        <taxon>Geoglossomycetes</taxon>
        <taxon>Geoglossales</taxon>
        <taxon>Geoglossaceae</taxon>
        <taxon>Trichoglossum</taxon>
    </lineage>
</organism>
<dbReference type="PANTHER" id="PTHR47219">
    <property type="entry name" value="RAB GTPASE-ACTIVATING PROTEIN 1-LIKE"/>
    <property type="match status" value="1"/>
</dbReference>
<keyword evidence="1" id="KW-0343">GTPase activation</keyword>
<feature type="domain" description="Rab-GAP TBC" evidence="5">
    <location>
        <begin position="256"/>
        <end position="440"/>
    </location>
</feature>
<keyword evidence="7" id="KW-1185">Reference proteome</keyword>
<feature type="compositionally biased region" description="Low complexity" evidence="4">
    <location>
        <begin position="582"/>
        <end position="624"/>
    </location>
</feature>
<dbReference type="SMART" id="SM00164">
    <property type="entry name" value="TBC"/>
    <property type="match status" value="1"/>
</dbReference>
<evidence type="ECO:0000313" key="6">
    <source>
        <dbReference type="EMBL" id="KAH0559946.1"/>
    </source>
</evidence>
<dbReference type="FunFam" id="1.10.10.750:FF:000003">
    <property type="entry name" value="GTPase activating protein (Evi5)"/>
    <property type="match status" value="1"/>
</dbReference>
<feature type="compositionally biased region" description="Polar residues" evidence="4">
    <location>
        <begin position="946"/>
        <end position="957"/>
    </location>
</feature>
<dbReference type="Proteomes" id="UP000750711">
    <property type="component" value="Unassembled WGS sequence"/>
</dbReference>
<evidence type="ECO:0000256" key="1">
    <source>
        <dbReference type="ARBA" id="ARBA00022468"/>
    </source>
</evidence>
<dbReference type="InterPro" id="IPR035969">
    <property type="entry name" value="Rab-GAP_TBC_sf"/>
</dbReference>
<feature type="region of interest" description="Disordered" evidence="4">
    <location>
        <begin position="793"/>
        <end position="879"/>
    </location>
</feature>
<evidence type="ECO:0000259" key="5">
    <source>
        <dbReference type="PROSITE" id="PS50086"/>
    </source>
</evidence>
<feature type="region of interest" description="Disordered" evidence="4">
    <location>
        <begin position="77"/>
        <end position="157"/>
    </location>
</feature>
<evidence type="ECO:0000256" key="2">
    <source>
        <dbReference type="ARBA" id="ARBA00023054"/>
    </source>
</evidence>
<dbReference type="Gene3D" id="1.10.8.270">
    <property type="entry name" value="putative rabgap domain of human tbc1 domain family member 14 like domains"/>
    <property type="match status" value="1"/>
</dbReference>
<dbReference type="Gene3D" id="1.10.10.750">
    <property type="entry name" value="Ypt/Rab-GAP domain of gyp1p, domain 1"/>
    <property type="match status" value="1"/>
</dbReference>
<accession>A0A9P8RQJ0</accession>
<feature type="region of interest" description="Disordered" evidence="4">
    <location>
        <begin position="171"/>
        <end position="197"/>
    </location>
</feature>
<dbReference type="SUPFAM" id="SSF47923">
    <property type="entry name" value="Ypt/Rab-GAP domain of gyp1p"/>
    <property type="match status" value="2"/>
</dbReference>
<keyword evidence="2 3" id="KW-0175">Coiled coil</keyword>
<dbReference type="PROSITE" id="PS50086">
    <property type="entry name" value="TBC_RABGAP"/>
    <property type="match status" value="1"/>
</dbReference>
<evidence type="ECO:0000313" key="7">
    <source>
        <dbReference type="Proteomes" id="UP000750711"/>
    </source>
</evidence>
<dbReference type="GO" id="GO:0031267">
    <property type="term" value="F:small GTPase binding"/>
    <property type="evidence" value="ECO:0007669"/>
    <property type="project" value="TreeGrafter"/>
</dbReference>
<gene>
    <name evidence="6" type="ORF">GP486_003536</name>
</gene>
<dbReference type="PANTHER" id="PTHR47219:SF9">
    <property type="entry name" value="GTPASE ACTIVATING PROTEIN AND CENTROSOME-ASSOCIATED, ISOFORM B"/>
    <property type="match status" value="1"/>
</dbReference>
<protein>
    <recommendedName>
        <fullName evidence="5">Rab-GAP TBC domain-containing protein</fullName>
    </recommendedName>
</protein>
<proteinExistence type="predicted"/>
<dbReference type="Pfam" id="PF00566">
    <property type="entry name" value="RabGAP-TBC"/>
    <property type="match status" value="1"/>
</dbReference>
<dbReference type="FunFam" id="1.10.8.270:FF:000001">
    <property type="entry name" value="TBC1 domain family member 1"/>
    <property type="match status" value="1"/>
</dbReference>
<feature type="region of interest" description="Disordered" evidence="4">
    <location>
        <begin position="552"/>
        <end position="624"/>
    </location>
</feature>
<feature type="compositionally biased region" description="Gly residues" evidence="4">
    <location>
        <begin position="983"/>
        <end position="992"/>
    </location>
</feature>
<evidence type="ECO:0000256" key="3">
    <source>
        <dbReference type="SAM" id="Coils"/>
    </source>
</evidence>
<dbReference type="GO" id="GO:0005096">
    <property type="term" value="F:GTPase activator activity"/>
    <property type="evidence" value="ECO:0007669"/>
    <property type="project" value="UniProtKB-KW"/>
</dbReference>